<evidence type="ECO:0000313" key="2">
    <source>
        <dbReference type="EMBL" id="KAH1033541.1"/>
    </source>
</evidence>
<dbReference type="EMBL" id="JAIQCV010000013">
    <property type="protein sequence ID" value="KAH1033541.1"/>
    <property type="molecule type" value="Genomic_DNA"/>
</dbReference>
<evidence type="ECO:0000313" key="3">
    <source>
        <dbReference type="Proteomes" id="UP000828251"/>
    </source>
</evidence>
<keyword evidence="3" id="KW-1185">Reference proteome</keyword>
<dbReference type="Proteomes" id="UP000828251">
    <property type="component" value="Unassembled WGS sequence"/>
</dbReference>
<dbReference type="Pfam" id="PF10551">
    <property type="entry name" value="MULE"/>
    <property type="match status" value="1"/>
</dbReference>
<dbReference type="AlphaFoldDB" id="A0A9D3UBS6"/>
<comment type="caution">
    <text evidence="2">The sequence shown here is derived from an EMBL/GenBank/DDBJ whole genome shotgun (WGS) entry which is preliminary data.</text>
</comment>
<gene>
    <name evidence="2" type="ORF">J1N35_045715</name>
</gene>
<evidence type="ECO:0000259" key="1">
    <source>
        <dbReference type="Pfam" id="PF10551"/>
    </source>
</evidence>
<proteinExistence type="predicted"/>
<dbReference type="PANTHER" id="PTHR31973">
    <property type="entry name" value="POLYPROTEIN, PUTATIVE-RELATED"/>
    <property type="match status" value="1"/>
</dbReference>
<protein>
    <recommendedName>
        <fullName evidence="1">MULE transposase domain-containing protein</fullName>
    </recommendedName>
</protein>
<dbReference type="OrthoDB" id="991147at2759"/>
<dbReference type="InterPro" id="IPR018289">
    <property type="entry name" value="MULE_transposase_dom"/>
</dbReference>
<name>A0A9D3UBS6_9ROSI</name>
<organism evidence="2 3">
    <name type="scientific">Gossypium stocksii</name>
    <dbReference type="NCBI Taxonomy" id="47602"/>
    <lineage>
        <taxon>Eukaryota</taxon>
        <taxon>Viridiplantae</taxon>
        <taxon>Streptophyta</taxon>
        <taxon>Embryophyta</taxon>
        <taxon>Tracheophyta</taxon>
        <taxon>Spermatophyta</taxon>
        <taxon>Magnoliopsida</taxon>
        <taxon>eudicotyledons</taxon>
        <taxon>Gunneridae</taxon>
        <taxon>Pentapetalae</taxon>
        <taxon>rosids</taxon>
        <taxon>malvids</taxon>
        <taxon>Malvales</taxon>
        <taxon>Malvaceae</taxon>
        <taxon>Malvoideae</taxon>
        <taxon>Gossypium</taxon>
    </lineage>
</organism>
<feature type="domain" description="MULE transposase" evidence="1">
    <location>
        <begin position="124"/>
        <end position="219"/>
    </location>
</feature>
<reference evidence="2 3" key="1">
    <citation type="journal article" date="2021" name="Plant Biotechnol. J.">
        <title>Multi-omics assisted identification of the key and species-specific regulatory components of drought-tolerant mechanisms in Gossypium stocksii.</title>
        <authorList>
            <person name="Yu D."/>
            <person name="Ke L."/>
            <person name="Zhang D."/>
            <person name="Wu Y."/>
            <person name="Sun Y."/>
            <person name="Mei J."/>
            <person name="Sun J."/>
            <person name="Sun Y."/>
        </authorList>
    </citation>
    <scope>NUCLEOTIDE SEQUENCE [LARGE SCALE GENOMIC DNA]</scope>
    <source>
        <strain evidence="3">cv. E1</strain>
        <tissue evidence="2">Leaf</tissue>
    </source>
</reference>
<dbReference type="PANTHER" id="PTHR31973:SF187">
    <property type="entry name" value="MUTATOR TRANSPOSASE MUDRA PROTEIN"/>
    <property type="match status" value="1"/>
</dbReference>
<accession>A0A9D3UBS6</accession>
<sequence length="376" mass="43230">MDNPRLNVGMLNPNDPTDQTWQIRSSNPNHTCSKVYKNRNVTAAWIGEQYKEKFIADPNYSLKSLQQDVKRDFCCLVSLTKCRRAKLRALELIERARKAQYEKIYEYLLEACKDGYRAGCRRIVGLDGCFLKGYYGGYLLAAVGIDANNGIYPLAYAAIESENQVSWLWFLELLAIDLEIVSSYQISFMSDKQKGLLEAICMLFPNAETRHCVGHLHSNFKKAGFRTKELKDLLWKAARASTIREFDDAMDELRNTNQHAYDWLKKKSPTHWSRSHFSFRSHSDMLVNNLSESFNKIILEARGKPILTMMETIRTKIMLLIVNKKEEADKWKRMLCPKIKKNCVPSHTGGDKYQVECGPGSQHVVDLVEKSCSCKD</sequence>